<dbReference type="KEGG" id="bsu:BSU17120"/>
<dbReference type="SUPFAM" id="SSF55048">
    <property type="entry name" value="Probable ACP-binding domain of malonyl-CoA ACP transacylase"/>
    <property type="match status" value="1"/>
</dbReference>
<evidence type="ECO:0000256" key="4">
    <source>
        <dbReference type="ARBA" id="ARBA00048462"/>
    </source>
</evidence>
<dbReference type="InterPro" id="IPR014179">
    <property type="entry name" value="PfaD-like_TIM-barrel"/>
</dbReference>
<reference evidence="6" key="1">
    <citation type="submission" date="2020-04" db="EMBL/GenBank/DDBJ databases">
        <title>Phage recombination drives evolution of spore-forming Bacilli.</title>
        <authorList>
            <person name="Dragos A."/>
            <person name="Kovacs A.T."/>
        </authorList>
    </citation>
    <scope>NUCLEOTIDE SEQUENCE</scope>
    <source>
        <strain evidence="6">168</strain>
    </source>
</reference>
<keyword evidence="3 6" id="KW-0012">Acyltransferase</keyword>
<dbReference type="Pfam" id="PF21607">
    <property type="entry name" value="FabD_helical_ins"/>
    <property type="match status" value="1"/>
</dbReference>
<dbReference type="InterPro" id="IPR050858">
    <property type="entry name" value="Mal-CoA-ACP_Trans/PKS_FabD"/>
</dbReference>
<evidence type="ECO:0000256" key="2">
    <source>
        <dbReference type="ARBA" id="ARBA00022679"/>
    </source>
</evidence>
<gene>
    <name evidence="6" type="primary">fabD</name>
    <name evidence="6" type="ORF">HIR78_09300</name>
</gene>
<evidence type="ECO:0000256" key="3">
    <source>
        <dbReference type="ARBA" id="ARBA00023315"/>
    </source>
</evidence>
<dbReference type="EMBL" id="CP052842">
    <property type="protein sequence ID" value="QJP88218.1"/>
    <property type="molecule type" value="Genomic_DNA"/>
</dbReference>
<dbReference type="CDD" id="cd04742">
    <property type="entry name" value="NPD_FabD"/>
    <property type="match status" value="1"/>
</dbReference>
<dbReference type="GO" id="GO:0004314">
    <property type="term" value="F:[acyl-carrier-protein] S-malonyltransferase activity"/>
    <property type="evidence" value="ECO:0007669"/>
    <property type="project" value="UniProtKB-EC"/>
</dbReference>
<dbReference type="InterPro" id="IPR001227">
    <property type="entry name" value="Ac_transferase_dom_sf"/>
</dbReference>
<dbReference type="EC" id="2.3.1.39" evidence="1"/>
<proteinExistence type="predicted"/>
<dbReference type="PANTHER" id="PTHR42681">
    <property type="entry name" value="MALONYL-COA-ACYL CARRIER PROTEIN TRANSACYLASE, MITOCHONDRIAL"/>
    <property type="match status" value="1"/>
</dbReference>
<evidence type="ECO:0000313" key="6">
    <source>
        <dbReference type="EMBL" id="QJP88218.1"/>
    </source>
</evidence>
<organism evidence="6">
    <name type="scientific">Bacillus subtilis (strain 168)</name>
    <dbReference type="NCBI Taxonomy" id="224308"/>
    <lineage>
        <taxon>Bacteria</taxon>
        <taxon>Bacillati</taxon>
        <taxon>Bacillota</taxon>
        <taxon>Bacilli</taxon>
        <taxon>Bacillales</taxon>
        <taxon>Bacillaceae</taxon>
        <taxon>Bacillus</taxon>
    </lineage>
</organism>
<dbReference type="InterPro" id="IPR049489">
    <property type="entry name" value="FabD-like_helical_ins"/>
</dbReference>
<dbReference type="Gene3D" id="3.20.20.70">
    <property type="entry name" value="Aldolase class I"/>
    <property type="match status" value="1"/>
</dbReference>
<dbReference type="InterPro" id="IPR016035">
    <property type="entry name" value="Acyl_Trfase/lysoPLipase"/>
</dbReference>
<dbReference type="Pfam" id="PF03060">
    <property type="entry name" value="NMO"/>
    <property type="match status" value="1"/>
</dbReference>
<dbReference type="RefSeq" id="WP_003231811.1">
    <property type="nucleotide sequence ID" value="NC_000964.3"/>
</dbReference>
<dbReference type="InterPro" id="IPR016036">
    <property type="entry name" value="Malonyl_transacylase_ACP-bd"/>
</dbReference>
<dbReference type="FunFam" id="3.30.70.250:FF:000003">
    <property type="entry name" value="Polyketide beta-ketoacyl synthase Pks3"/>
    <property type="match status" value="1"/>
</dbReference>
<dbReference type="NCBIfam" id="TIGR02814">
    <property type="entry name" value="pfaD_fam"/>
    <property type="match status" value="1"/>
</dbReference>
<dbReference type="InterPro" id="IPR004410">
    <property type="entry name" value="Malonyl_CoA-ACP_transAc_FabD"/>
</dbReference>
<keyword evidence="2 6" id="KW-0808">Transferase</keyword>
<feature type="domain" description="Malonyl-CoA:ACP transacylase (MAT)" evidence="5">
    <location>
        <begin position="5"/>
        <end position="294"/>
    </location>
</feature>
<dbReference type="InterPro" id="IPR013785">
    <property type="entry name" value="Aldolase_TIM"/>
</dbReference>
<dbReference type="SMART" id="SM00827">
    <property type="entry name" value="PKS_AT"/>
    <property type="match status" value="1"/>
</dbReference>
<comment type="catalytic activity">
    <reaction evidence="4">
        <text>holo-[ACP] + malonyl-CoA = malonyl-[ACP] + CoA</text>
        <dbReference type="Rhea" id="RHEA:41792"/>
        <dbReference type="Rhea" id="RHEA-COMP:9623"/>
        <dbReference type="Rhea" id="RHEA-COMP:9685"/>
        <dbReference type="ChEBI" id="CHEBI:57287"/>
        <dbReference type="ChEBI" id="CHEBI:57384"/>
        <dbReference type="ChEBI" id="CHEBI:64479"/>
        <dbReference type="ChEBI" id="CHEBI:78449"/>
        <dbReference type="EC" id="2.3.1.39"/>
    </reaction>
</comment>
<dbReference type="PANTHER" id="PTHR42681:SF1">
    <property type="entry name" value="MALONYL-COA-ACYL CARRIER PROTEIN TRANSACYLASE, MITOCHONDRIAL"/>
    <property type="match status" value="1"/>
</dbReference>
<dbReference type="SUPFAM" id="SSF51395">
    <property type="entry name" value="FMN-linked oxidoreductases"/>
    <property type="match status" value="1"/>
</dbReference>
<evidence type="ECO:0000256" key="1">
    <source>
        <dbReference type="ARBA" id="ARBA00013258"/>
    </source>
</evidence>
<name>A0A6M4JGX6_BACSU</name>
<dbReference type="Gene3D" id="3.30.70.250">
    <property type="entry name" value="Malonyl-CoA ACP transacylase, ACP-binding"/>
    <property type="match status" value="1"/>
</dbReference>
<dbReference type="AlphaFoldDB" id="A0A6M4JGX6"/>
<dbReference type="OrthoDB" id="9805460at2"/>
<sequence>MITYVFPGQGSQQKGMGQGLFEQYQHLTDQADQILGYSIEKLCTEKSYLDVNHTEYTQPALYVVNALSYLKRVEETGRKPDFAAGHSLGEYNALMAAGAFDFETGLRLVKKRGELMGRITGGGMAAVIGLSKEQVTAVLEEHRLYDIDVANENTPQQIVISGPKKEIEKARAVFENTKDVKLFHPLNVSGAFHSRYMNEAKQVFKQYIDSFQFAPLAIPVISNVYAEPYHQDRLKDTLSEQMDNTVKWTDSIRFLMGRGEMEFAEIGPGTVLTGLIHRIKNEAEPLTYIPKKNPAISAHLKEQRNVQAGITAESLGSAEFKQDYHLTYAYLAGGMYRGIASKEMVVKLSRAGMMGFFGTGGLSLKEVEDAIHAIQGELGKGQAYGINLVHNMKHTESEEKMIDLLLRNQVSIVEASAFLSVTPVLVRYRAKGVKRNQNGDVICSNRLIAKISRPEVAESFLSPAPENMLQKLLGENKITMNEAELLRCIPMADDICVEADSGGHTDGGVAYSLMPAMTSLRDEMMKKYQYRKKIRVGAAGGIGTPEAAMAAFMLGADFILTGSINQCTVEAATSDKVKDLLQQMNVQDTAYAPAGDMFESGSKVQVLKKGVFFPARANKLYELYQRYGSIRELDAKMLAQLEEKYFKRSIEDIYKDIALHYPAADIEKAEQNPKHKMALIFRWYFRYSSKLAISGSEHSKVDYQIHCGPALGAFNQWVKGSQLENWRNRHVDEIGKKLMTETAVLLHERMQSMYQPSHETDNIKIKV</sequence>
<dbReference type="SMR" id="A0A6M4JGX6"/>
<evidence type="ECO:0000259" key="5">
    <source>
        <dbReference type="SMART" id="SM00827"/>
    </source>
</evidence>
<dbReference type="Gene3D" id="3.40.366.10">
    <property type="entry name" value="Malonyl-Coenzyme A Acyl Carrier Protein, domain 2"/>
    <property type="match status" value="1"/>
</dbReference>
<protein>
    <recommendedName>
        <fullName evidence="1">[acyl-carrier-protein] S-malonyltransferase</fullName>
        <ecNumber evidence="1">2.3.1.39</ecNumber>
    </recommendedName>
</protein>
<dbReference type="SUPFAM" id="SSF52151">
    <property type="entry name" value="FabD/lysophospholipase-like"/>
    <property type="match status" value="1"/>
</dbReference>
<accession>A0A6M4JGX6</accession>
<dbReference type="NCBIfam" id="TIGR00128">
    <property type="entry name" value="fabD"/>
    <property type="match status" value="1"/>
</dbReference>
<dbReference type="InterPro" id="IPR014043">
    <property type="entry name" value="Acyl_transferase_dom"/>
</dbReference>
<dbReference type="Pfam" id="PF00698">
    <property type="entry name" value="Acyl_transf_1"/>
    <property type="match status" value="1"/>
</dbReference>